<dbReference type="Pfam" id="PF19389">
    <property type="entry name" value="DUF5964"/>
    <property type="match status" value="1"/>
</dbReference>
<keyword evidence="1" id="KW-0812">Transmembrane</keyword>
<feature type="transmembrane region" description="Helical" evidence="1">
    <location>
        <begin position="79"/>
        <end position="100"/>
    </location>
</feature>
<feature type="transmembrane region" description="Helical" evidence="1">
    <location>
        <begin position="38"/>
        <end position="58"/>
    </location>
</feature>
<keyword evidence="1" id="KW-1133">Transmembrane helix</keyword>
<feature type="transmembrane region" description="Helical" evidence="1">
    <location>
        <begin position="7"/>
        <end position="26"/>
    </location>
</feature>
<dbReference type="InterPro" id="IPR046008">
    <property type="entry name" value="DUF5964"/>
</dbReference>
<evidence type="ECO:0000313" key="2">
    <source>
        <dbReference type="EMBL" id="KRO25484.1"/>
    </source>
</evidence>
<name>A0A0R2NJG2_9LACO</name>
<dbReference type="Proteomes" id="UP000051249">
    <property type="component" value="Unassembled WGS sequence"/>
</dbReference>
<keyword evidence="1" id="KW-0472">Membrane</keyword>
<dbReference type="AlphaFoldDB" id="A0A0R2NJG2"/>
<organism evidence="2 3">
    <name type="scientific">Pediococcus argentinicus</name>
    <dbReference type="NCBI Taxonomy" id="480391"/>
    <lineage>
        <taxon>Bacteria</taxon>
        <taxon>Bacillati</taxon>
        <taxon>Bacillota</taxon>
        <taxon>Bacilli</taxon>
        <taxon>Lactobacillales</taxon>
        <taxon>Lactobacillaceae</taxon>
        <taxon>Pediococcus</taxon>
    </lineage>
</organism>
<reference evidence="2 3" key="1">
    <citation type="journal article" date="2015" name="Genome Announc.">
        <title>Expanding the biotechnology potential of lactobacilli through comparative genomics of 213 strains and associated genera.</title>
        <authorList>
            <person name="Sun Z."/>
            <person name="Harris H.M."/>
            <person name="McCann A."/>
            <person name="Guo C."/>
            <person name="Argimon S."/>
            <person name="Zhang W."/>
            <person name="Yang X."/>
            <person name="Jeffery I.B."/>
            <person name="Cooney J.C."/>
            <person name="Kagawa T.F."/>
            <person name="Liu W."/>
            <person name="Song Y."/>
            <person name="Salvetti E."/>
            <person name="Wrobel A."/>
            <person name="Rasinkangas P."/>
            <person name="Parkhill J."/>
            <person name="Rea M.C."/>
            <person name="O'Sullivan O."/>
            <person name="Ritari J."/>
            <person name="Douillard F.P."/>
            <person name="Paul Ross R."/>
            <person name="Yang R."/>
            <person name="Briner A.E."/>
            <person name="Felis G.E."/>
            <person name="de Vos W.M."/>
            <person name="Barrangou R."/>
            <person name="Klaenhammer T.R."/>
            <person name="Caufield P.W."/>
            <person name="Cui Y."/>
            <person name="Zhang H."/>
            <person name="O'Toole P.W."/>
        </authorList>
    </citation>
    <scope>NUCLEOTIDE SEQUENCE [LARGE SCALE GENOMIC DNA]</scope>
    <source>
        <strain evidence="2 3">DSM 23026</strain>
    </source>
</reference>
<comment type="caution">
    <text evidence="2">The sequence shown here is derived from an EMBL/GenBank/DDBJ whole genome shotgun (WGS) entry which is preliminary data.</text>
</comment>
<keyword evidence="3" id="KW-1185">Reference proteome</keyword>
<gene>
    <name evidence="2" type="ORF">IV88_GL001734</name>
</gene>
<evidence type="ECO:0000313" key="3">
    <source>
        <dbReference type="Proteomes" id="UP000051249"/>
    </source>
</evidence>
<sequence length="102" mass="11304">MIYMKKALILLPTFILFAVVIIGFVATSLSTGARNDLLAIGAVGLIGYSFIAIFMYVMSFSYKGQSNKKLSELPSATRWVLIYLIAVMVVTLIVSIYFMVHN</sequence>
<proteinExistence type="predicted"/>
<evidence type="ECO:0000256" key="1">
    <source>
        <dbReference type="SAM" id="Phobius"/>
    </source>
</evidence>
<accession>A0A0R2NJG2</accession>
<dbReference type="PATRIC" id="fig|480391.4.peg.1780"/>
<dbReference type="EMBL" id="JQCQ01000009">
    <property type="protein sequence ID" value="KRO25484.1"/>
    <property type="molecule type" value="Genomic_DNA"/>
</dbReference>
<protein>
    <submittedName>
        <fullName evidence="2">Uncharacterized protein</fullName>
    </submittedName>
</protein>